<protein>
    <submittedName>
        <fullName evidence="1">Uncharacterized protein</fullName>
    </submittedName>
</protein>
<organism evidence="1 2">
    <name type="scientific">Paraburkholderia megapolitana</name>
    <dbReference type="NCBI Taxonomy" id="420953"/>
    <lineage>
        <taxon>Bacteria</taxon>
        <taxon>Pseudomonadati</taxon>
        <taxon>Pseudomonadota</taxon>
        <taxon>Betaproteobacteria</taxon>
        <taxon>Burkholderiales</taxon>
        <taxon>Burkholderiaceae</taxon>
        <taxon>Paraburkholderia</taxon>
    </lineage>
</organism>
<evidence type="ECO:0000313" key="2">
    <source>
        <dbReference type="Proteomes" id="UP000199548"/>
    </source>
</evidence>
<reference evidence="1 2" key="1">
    <citation type="submission" date="2016-10" db="EMBL/GenBank/DDBJ databases">
        <authorList>
            <person name="de Groot N.N."/>
        </authorList>
    </citation>
    <scope>NUCLEOTIDE SEQUENCE [LARGE SCALE GENOMIC DNA]</scope>
    <source>
        <strain evidence="1 2">LMG 23650</strain>
    </source>
</reference>
<dbReference type="RefSeq" id="WP_408381044.1">
    <property type="nucleotide sequence ID" value="NZ_JAQQFP010000002.1"/>
</dbReference>
<proteinExistence type="predicted"/>
<evidence type="ECO:0000313" key="1">
    <source>
        <dbReference type="EMBL" id="SFH80967.1"/>
    </source>
</evidence>
<dbReference type="EMBL" id="FOQU01000001">
    <property type="protein sequence ID" value="SFH80967.1"/>
    <property type="molecule type" value="Genomic_DNA"/>
</dbReference>
<accession>A0A1I3D2P7</accession>
<gene>
    <name evidence="1" type="ORF">SAMN05192543_10178</name>
</gene>
<sequence length="87" mass="9554">MRFVATEGQEATGYARVLAQNRAALLVERDVLAFAWKSVVEFVRCIGEPLTQVSNEVGTQMKEAAQTLTSLMGLNVYWESGQTEAEG</sequence>
<dbReference type="Proteomes" id="UP000199548">
    <property type="component" value="Unassembled WGS sequence"/>
</dbReference>
<name>A0A1I3D2P7_9BURK</name>
<keyword evidence="2" id="KW-1185">Reference proteome</keyword>
<dbReference type="AlphaFoldDB" id="A0A1I3D2P7"/>